<evidence type="ECO:0000313" key="3">
    <source>
        <dbReference type="Proteomes" id="UP000280726"/>
    </source>
</evidence>
<gene>
    <name evidence="2" type="ORF">EDD32_2843</name>
</gene>
<proteinExistence type="predicted"/>
<feature type="compositionally biased region" description="Low complexity" evidence="1">
    <location>
        <begin position="71"/>
        <end position="88"/>
    </location>
</feature>
<feature type="region of interest" description="Disordered" evidence="1">
    <location>
        <begin position="1"/>
        <end position="99"/>
    </location>
</feature>
<dbReference type="Proteomes" id="UP000280726">
    <property type="component" value="Unassembled WGS sequence"/>
</dbReference>
<keyword evidence="3" id="KW-1185">Reference proteome</keyword>
<sequence length="237" mass="24048">MGATPPGRPGRPGRHRVPERAAVRRAHGAGGTARRAHARARRLAPTPHQRGGRRAQPHRAGDRPAGPDPPHAAAGPAAAALGAPAAGGPRRRSARTAARVADDGTGVLREITRGVFPAQLVRSGLPMALTSLLARTPDAGTLVVRDRAAGRRFDVGIEAAAYFCVAEAVQELAGPVAVVLDAPDGAMLLVITGPDSGAVPLARMRDRVEAAGGSVSVARSDGRAVLEVRAASAAAVA</sequence>
<protein>
    <submittedName>
        <fullName evidence="2">Uncharacterized protein</fullName>
    </submittedName>
</protein>
<evidence type="ECO:0000313" key="2">
    <source>
        <dbReference type="EMBL" id="RPF28320.1"/>
    </source>
</evidence>
<accession>A0A3N4ZAP8</accession>
<name>A0A3N4ZAP8_9MICO</name>
<dbReference type="EMBL" id="RKRA01000001">
    <property type="protein sequence ID" value="RPF28320.1"/>
    <property type="molecule type" value="Genomic_DNA"/>
</dbReference>
<organism evidence="2 3">
    <name type="scientific">Georgenia muralis</name>
    <dbReference type="NCBI Taxonomy" id="154117"/>
    <lineage>
        <taxon>Bacteria</taxon>
        <taxon>Bacillati</taxon>
        <taxon>Actinomycetota</taxon>
        <taxon>Actinomycetes</taxon>
        <taxon>Micrococcales</taxon>
        <taxon>Bogoriellaceae</taxon>
        <taxon>Georgenia</taxon>
    </lineage>
</organism>
<reference evidence="2 3" key="1">
    <citation type="submission" date="2018-11" db="EMBL/GenBank/DDBJ databases">
        <title>Sequencing the genomes of 1000 actinobacteria strains.</title>
        <authorList>
            <person name="Klenk H.-P."/>
        </authorList>
    </citation>
    <scope>NUCLEOTIDE SEQUENCE [LARGE SCALE GENOMIC DNA]</scope>
    <source>
        <strain evidence="2 3">DSM 14418</strain>
    </source>
</reference>
<evidence type="ECO:0000256" key="1">
    <source>
        <dbReference type="SAM" id="MobiDB-lite"/>
    </source>
</evidence>
<comment type="caution">
    <text evidence="2">The sequence shown here is derived from an EMBL/GenBank/DDBJ whole genome shotgun (WGS) entry which is preliminary data.</text>
</comment>
<dbReference type="AlphaFoldDB" id="A0A3N4ZAP8"/>